<sequence>MASLPAPRAAPRVAPRVLSVQSHVVHGYVGNRAAVFPLQLLGFEVDVINSVQFSCHTGYPKLAGQRVSGDELREVVEGLSYNEALDHSFLLTGYIGAVSFLKEVLYLRQKLPETCCYVCDPVLGDNGHLYVPEELVAVYRTDVLQHVAILTPNQFEAELLTEKKTTNIQEAVQACNLLHSKGPKVVVLTTLDVPDATKGDNVAMLLSCAGQRKWLLRVPHIGGGPFTGTGDLTAAMILAWTHMMPDELPLALEKAAAVLQGVLRNTVASSSARIIAGKRVSPELRLVESKAAIESPRVLHRCELVEPVSIKGVLFHEIGDAEKLVNCLKNSGLKAATVSEPLMEHLKLWGLEAEASNVLLVTSSLTFLRTASGFKTVTLLQNSLNGGYSNGTNGNGDMCTDASTMAREADFTISCLDSLRRILPMASCSP</sequence>
<keyword evidence="4" id="KW-0547">Nucleotide-binding</keyword>
<keyword evidence="9" id="KW-1185">Reference proteome</keyword>
<evidence type="ECO:0000256" key="3">
    <source>
        <dbReference type="ARBA" id="ARBA00022679"/>
    </source>
</evidence>
<dbReference type="InterPro" id="IPR013749">
    <property type="entry name" value="PM/HMP-P_kinase-1"/>
</dbReference>
<evidence type="ECO:0000256" key="4">
    <source>
        <dbReference type="ARBA" id="ARBA00022741"/>
    </source>
</evidence>
<dbReference type="Proteomes" id="UP001642464">
    <property type="component" value="Unassembled WGS sequence"/>
</dbReference>
<comment type="similarity">
    <text evidence="1">Belongs to the pyridoxine kinase family.</text>
</comment>
<feature type="domain" description="Pyridoxamine kinase/Phosphomethylpyrimidine kinase" evidence="7">
    <location>
        <begin position="95"/>
        <end position="268"/>
    </location>
</feature>
<dbReference type="Gene3D" id="3.40.1190.20">
    <property type="match status" value="1"/>
</dbReference>
<keyword evidence="3" id="KW-0808">Transferase</keyword>
<evidence type="ECO:0000313" key="9">
    <source>
        <dbReference type="Proteomes" id="UP001642464"/>
    </source>
</evidence>
<evidence type="ECO:0000259" key="7">
    <source>
        <dbReference type="Pfam" id="PF08543"/>
    </source>
</evidence>
<dbReference type="SUPFAM" id="SSF53613">
    <property type="entry name" value="Ribokinase-like"/>
    <property type="match status" value="1"/>
</dbReference>
<gene>
    <name evidence="8" type="ORF">SCF082_LOCUS27440</name>
</gene>
<dbReference type="GO" id="GO:0016301">
    <property type="term" value="F:kinase activity"/>
    <property type="evidence" value="ECO:0007669"/>
    <property type="project" value="UniProtKB-KW"/>
</dbReference>
<evidence type="ECO:0000256" key="1">
    <source>
        <dbReference type="ARBA" id="ARBA00008805"/>
    </source>
</evidence>
<evidence type="ECO:0000256" key="2">
    <source>
        <dbReference type="ARBA" id="ARBA00012104"/>
    </source>
</evidence>
<dbReference type="CDD" id="cd01173">
    <property type="entry name" value="pyridoxal_pyridoxamine_kinase"/>
    <property type="match status" value="1"/>
</dbReference>
<dbReference type="NCBIfam" id="TIGR00687">
    <property type="entry name" value="pyridox_kin"/>
    <property type="match status" value="1"/>
</dbReference>
<protein>
    <recommendedName>
        <fullName evidence="2">pyridoxal kinase</fullName>
        <ecNumber evidence="2">2.7.1.35</ecNumber>
    </recommendedName>
</protein>
<name>A0ABP0MEA2_9DINO</name>
<evidence type="ECO:0000313" key="8">
    <source>
        <dbReference type="EMBL" id="CAK9049508.1"/>
    </source>
</evidence>
<dbReference type="InterPro" id="IPR004625">
    <property type="entry name" value="PyrdxlKinase"/>
</dbReference>
<keyword evidence="5 8" id="KW-0418">Kinase</keyword>
<dbReference type="InterPro" id="IPR029056">
    <property type="entry name" value="Ribokinase-like"/>
</dbReference>
<dbReference type="PANTHER" id="PTHR10534">
    <property type="entry name" value="PYRIDOXAL KINASE"/>
    <property type="match status" value="1"/>
</dbReference>
<evidence type="ECO:0000256" key="6">
    <source>
        <dbReference type="ARBA" id="ARBA00022840"/>
    </source>
</evidence>
<dbReference type="Pfam" id="PF08543">
    <property type="entry name" value="Phos_pyr_kin"/>
    <property type="match status" value="1"/>
</dbReference>
<comment type="caution">
    <text evidence="8">The sequence shown here is derived from an EMBL/GenBank/DDBJ whole genome shotgun (WGS) entry which is preliminary data.</text>
</comment>
<organism evidence="8 9">
    <name type="scientific">Durusdinium trenchii</name>
    <dbReference type="NCBI Taxonomy" id="1381693"/>
    <lineage>
        <taxon>Eukaryota</taxon>
        <taxon>Sar</taxon>
        <taxon>Alveolata</taxon>
        <taxon>Dinophyceae</taxon>
        <taxon>Suessiales</taxon>
        <taxon>Symbiodiniaceae</taxon>
        <taxon>Durusdinium</taxon>
    </lineage>
</organism>
<reference evidence="8 9" key="1">
    <citation type="submission" date="2024-02" db="EMBL/GenBank/DDBJ databases">
        <authorList>
            <person name="Chen Y."/>
            <person name="Shah S."/>
            <person name="Dougan E. K."/>
            <person name="Thang M."/>
            <person name="Chan C."/>
        </authorList>
    </citation>
    <scope>NUCLEOTIDE SEQUENCE [LARGE SCALE GENOMIC DNA]</scope>
</reference>
<keyword evidence="6" id="KW-0067">ATP-binding</keyword>
<accession>A0ABP0MEA2</accession>
<dbReference type="PANTHER" id="PTHR10534:SF2">
    <property type="entry name" value="PYRIDOXAL KINASE"/>
    <property type="match status" value="1"/>
</dbReference>
<proteinExistence type="inferred from homology"/>
<dbReference type="EC" id="2.7.1.35" evidence="2"/>
<dbReference type="EMBL" id="CAXAMM010021213">
    <property type="protein sequence ID" value="CAK9049508.1"/>
    <property type="molecule type" value="Genomic_DNA"/>
</dbReference>
<evidence type="ECO:0000256" key="5">
    <source>
        <dbReference type="ARBA" id="ARBA00022777"/>
    </source>
</evidence>